<dbReference type="HOGENOM" id="CLU_1832057_0_0_9"/>
<reference evidence="1 2" key="1">
    <citation type="submission" date="2010-07" db="EMBL/GenBank/DDBJ databases">
        <authorList>
            <person name="Sid Ahmed O."/>
        </authorList>
    </citation>
    <scope>NUCLEOTIDE SEQUENCE [LARGE SCALE GENOMIC DNA]</scope>
    <source>
        <strain evidence="1 2">TX4248</strain>
    </source>
</reference>
<comment type="caution">
    <text evidence="1">The sequence shown here is derived from an EMBL/GenBank/DDBJ whole genome shotgun (WGS) entry which is preliminary data.</text>
</comment>
<evidence type="ECO:0000313" key="1">
    <source>
        <dbReference type="EMBL" id="EFM82966.1"/>
    </source>
</evidence>
<protein>
    <submittedName>
        <fullName evidence="1">Uncharacterized protein</fullName>
    </submittedName>
</protein>
<accession>A0A125W6Z8</accession>
<dbReference type="AlphaFoldDB" id="A0A125W6Z8"/>
<dbReference type="RefSeq" id="WP_002402161.1">
    <property type="nucleotide sequence ID" value="NZ_GL454441.1"/>
</dbReference>
<dbReference type="Proteomes" id="UP000004846">
    <property type="component" value="Unassembled WGS sequence"/>
</dbReference>
<proteinExistence type="predicted"/>
<sequence length="140" mass="16259">MTIMTPEEVLKYGKRVVLFPQKGSKARLTYYVDGSRLVRQNVMWSNGVQIDIIHSPVEIKEIYHLIERVYSQKKKGILIARRSGNRESNKKRLLPLNKTGKGMGAMITKPKPIDIYTQLDFVEKKVQENARRAFKKEKVK</sequence>
<organism evidence="1 2">
    <name type="scientific">Enterococcus faecalis TX4248</name>
    <dbReference type="NCBI Taxonomy" id="749495"/>
    <lineage>
        <taxon>Bacteria</taxon>
        <taxon>Bacillati</taxon>
        <taxon>Bacillota</taxon>
        <taxon>Bacilli</taxon>
        <taxon>Lactobacillales</taxon>
        <taxon>Enterococcaceae</taxon>
        <taxon>Enterococcus</taxon>
    </lineage>
</organism>
<name>A0A125W6Z8_ENTFL</name>
<evidence type="ECO:0000313" key="2">
    <source>
        <dbReference type="Proteomes" id="UP000004846"/>
    </source>
</evidence>
<gene>
    <name evidence="1" type="ORF">HMPREF9498_01436</name>
</gene>
<dbReference type="EMBL" id="AEBR01000040">
    <property type="protein sequence ID" value="EFM82966.1"/>
    <property type="molecule type" value="Genomic_DNA"/>
</dbReference>